<evidence type="ECO:0000313" key="8">
    <source>
        <dbReference type="VGNC" id="VGNC:28636"/>
    </source>
</evidence>
<dbReference type="InterPro" id="IPR000697">
    <property type="entry name" value="WH1/EVH1_dom"/>
</dbReference>
<feature type="compositionally biased region" description="Polar residues" evidence="4">
    <location>
        <begin position="115"/>
        <end position="129"/>
    </location>
</feature>
<dbReference type="CDD" id="cd01207">
    <property type="entry name" value="EVH1_Ena_VASP-like"/>
    <property type="match status" value="1"/>
</dbReference>
<dbReference type="GlyGen" id="A0A3Q1MM84">
    <property type="glycosylation" value="2 sites"/>
</dbReference>
<dbReference type="Pfam" id="PF00568">
    <property type="entry name" value="WH1"/>
    <property type="match status" value="1"/>
</dbReference>
<dbReference type="Proteomes" id="UP000009136">
    <property type="component" value="Chromosome 21"/>
</dbReference>
<evidence type="ECO:0000256" key="1">
    <source>
        <dbReference type="ARBA" id="ARBA00004529"/>
    </source>
</evidence>
<dbReference type="SUPFAM" id="SSF50729">
    <property type="entry name" value="PH domain-like"/>
    <property type="match status" value="1"/>
</dbReference>
<dbReference type="SMART" id="SM00461">
    <property type="entry name" value="WH1"/>
    <property type="match status" value="1"/>
</dbReference>
<feature type="region of interest" description="Disordered" evidence="4">
    <location>
        <begin position="325"/>
        <end position="351"/>
    </location>
</feature>
<dbReference type="GO" id="GO:0051496">
    <property type="term" value="P:positive regulation of stress fiber assembly"/>
    <property type="evidence" value="ECO:0007669"/>
    <property type="project" value="Ensembl"/>
</dbReference>
<evidence type="ECO:0000313" key="7">
    <source>
        <dbReference type="Proteomes" id="UP000009136"/>
    </source>
</evidence>
<evidence type="ECO:0000256" key="2">
    <source>
        <dbReference type="ARBA" id="ARBA00017156"/>
    </source>
</evidence>
<reference evidence="6" key="1">
    <citation type="submission" date="2018-03" db="EMBL/GenBank/DDBJ databases">
        <title>ARS-UCD1.2.</title>
        <authorList>
            <person name="Rosen B.D."/>
            <person name="Bickhart D.M."/>
            <person name="Koren S."/>
            <person name="Schnabel R.D."/>
            <person name="Hall R."/>
            <person name="Zimin A."/>
            <person name="Dreischer C."/>
            <person name="Schultheiss S."/>
            <person name="Schroeder S.G."/>
            <person name="Elsik C.G."/>
            <person name="Couldrey C."/>
            <person name="Liu G.E."/>
            <person name="Van Tassell C.P."/>
            <person name="Phillippy A.M."/>
            <person name="Smith T.P.L."/>
            <person name="Medrano J.F."/>
        </authorList>
    </citation>
    <scope>NUCLEOTIDE SEQUENCE [LARGE SCALE GENOMIC DNA]</scope>
    <source>
        <strain evidence="6">Hereford</strain>
    </source>
</reference>
<feature type="region of interest" description="Disordered" evidence="4">
    <location>
        <begin position="115"/>
        <end position="304"/>
    </location>
</feature>
<evidence type="ECO:0000259" key="5">
    <source>
        <dbReference type="PROSITE" id="PS50229"/>
    </source>
</evidence>
<reference evidence="6" key="3">
    <citation type="submission" date="2025-09" db="UniProtKB">
        <authorList>
            <consortium name="Ensembl"/>
        </authorList>
    </citation>
    <scope>IDENTIFICATION</scope>
    <source>
        <strain evidence="6">Hereford</strain>
    </source>
</reference>
<comment type="subcellular location">
    <subcellularLocation>
        <location evidence="1">Cytoplasm</location>
        <location evidence="1">Cytoskeleton</location>
        <location evidence="1">Stress fiber</location>
    </subcellularLocation>
</comment>
<organism evidence="6 7">
    <name type="scientific">Bos taurus</name>
    <name type="common">Bovine</name>
    <dbReference type="NCBI Taxonomy" id="9913"/>
    <lineage>
        <taxon>Eukaryota</taxon>
        <taxon>Metazoa</taxon>
        <taxon>Chordata</taxon>
        <taxon>Craniata</taxon>
        <taxon>Vertebrata</taxon>
        <taxon>Euteleostomi</taxon>
        <taxon>Mammalia</taxon>
        <taxon>Eutheria</taxon>
        <taxon>Laurasiatheria</taxon>
        <taxon>Artiodactyla</taxon>
        <taxon>Ruminantia</taxon>
        <taxon>Pecora</taxon>
        <taxon>Bovidae</taxon>
        <taxon>Bovinae</taxon>
        <taxon>Bos</taxon>
    </lineage>
</organism>
<dbReference type="VGNC" id="VGNC:28636">
    <property type="gene designation" value="EVL"/>
</dbReference>
<dbReference type="GeneTree" id="ENSGT00940000157826"/>
<evidence type="ECO:0000256" key="4">
    <source>
        <dbReference type="SAM" id="MobiDB-lite"/>
    </source>
</evidence>
<name>A0A3Q1MM84_BOVIN</name>
<dbReference type="PROSITE" id="PS50229">
    <property type="entry name" value="WH1"/>
    <property type="match status" value="1"/>
</dbReference>
<dbReference type="Gene3D" id="2.30.29.30">
    <property type="entry name" value="Pleckstrin-homology domain (PH domain)/Phosphotyrosine-binding domain (PTB)"/>
    <property type="match status" value="1"/>
</dbReference>
<dbReference type="Ensembl" id="ENSBTAT00000067765.3">
    <property type="protein sequence ID" value="ENSBTAP00000072882.2"/>
    <property type="gene ID" value="ENSBTAG00000009293.8"/>
</dbReference>
<sequence>MSEQSICQARASVMVYDDTSKKWVPIKPGQQGFSRINIYHNTASNTFRVVGVKLQDQQVVINYSIVKGLKYNQATPTFHQWRDARQVYGLNFASKEEATTFSNAMLFALNIMNSQEGGPSSQRQVQNGPSPDEMDVQRRQVMEQQHQQRQESLERRASATGPSLPPGHPSSAASAPLSCSGPPPPPPPPVPPPPTGATPPPPPPLPAGGAQGTSHDESSVSGLAAALAGAKLRRVQRPEDASGGSSPSGPSKSDANRASSGGGGGGLMEEMNKLLAKRRKAASQTDKPADKKEDESQTRLREFSSCTPQIRGFLMVARSVLSVEARGRAQQLSISRDPSSQPAAPQLVRGQPEALGAERLSGEARVLLAVQDEAGRECQRRGPGCLRLGPDETGDPRGGGPGASQSEGGDHRRHQAGAERDQHLVGQNPRCRHDLGQLTAGTPRSPAPRPPALSPHRSQDTLRLSLNR</sequence>
<accession>A0A3Q1MM84</accession>
<dbReference type="GO" id="GO:1900028">
    <property type="term" value="P:negative regulation of ruffle assembly"/>
    <property type="evidence" value="ECO:0007669"/>
    <property type="project" value="Ensembl"/>
</dbReference>
<feature type="compositionally biased region" description="Basic and acidic residues" evidence="4">
    <location>
        <begin position="287"/>
        <end position="302"/>
    </location>
</feature>
<proteinExistence type="evidence at protein level"/>
<keyword evidence="7" id="KW-1185">Reference proteome</keyword>
<dbReference type="PANTHER" id="PTHR11202">
    <property type="entry name" value="SPROUTY-RELATED, EVH1 DOMAIN-CONTAINING PROTEIN FAMILY MEMBER"/>
    <property type="match status" value="1"/>
</dbReference>
<dbReference type="InterPro" id="IPR011993">
    <property type="entry name" value="PH-like_dom_sf"/>
</dbReference>
<evidence type="ECO:0000256" key="3">
    <source>
        <dbReference type="ARBA" id="ARBA00033193"/>
    </source>
</evidence>
<feature type="region of interest" description="Disordered" evidence="4">
    <location>
        <begin position="373"/>
        <end position="468"/>
    </location>
</feature>
<feature type="compositionally biased region" description="Low complexity" evidence="4">
    <location>
        <begin position="242"/>
        <end position="253"/>
    </location>
</feature>
<dbReference type="PANTHER" id="PTHR11202:SF4">
    <property type="entry name" value="ENA_VASP-LIKE PROTEIN"/>
    <property type="match status" value="1"/>
</dbReference>
<keyword evidence="9" id="KW-1267">Proteomics identification</keyword>
<dbReference type="FunFam" id="2.30.29.30:FF:000071">
    <property type="entry name" value="Enah/Vasp-like, isoform CRA_a"/>
    <property type="match status" value="1"/>
</dbReference>
<feature type="compositionally biased region" description="Polar residues" evidence="4">
    <location>
        <begin position="330"/>
        <end position="343"/>
    </location>
</feature>
<protein>
    <recommendedName>
        <fullName evidence="2">Ena/VASP-like protein</fullName>
    </recommendedName>
    <alternativeName>
        <fullName evidence="3">Ena/vasodilator-stimulated phosphoprotein-like</fullName>
    </alternativeName>
</protein>
<dbReference type="AlphaFoldDB" id="A0A3Q1MM84"/>
<dbReference type="OrthoDB" id="31170at2759"/>
<dbReference type="GO" id="GO:0010633">
    <property type="term" value="P:negative regulation of epithelial cell migration"/>
    <property type="evidence" value="ECO:0007669"/>
    <property type="project" value="Ensembl"/>
</dbReference>
<evidence type="ECO:0000313" key="6">
    <source>
        <dbReference type="Ensembl" id="ENSBTAP00000072882.2"/>
    </source>
</evidence>
<evidence type="ECO:0007829" key="9">
    <source>
        <dbReference type="PeptideAtlas" id="A0A3Q1MM84"/>
    </source>
</evidence>
<dbReference type="Bgee" id="ENSBTAG00000009293">
    <property type="expression patterns" value="Expressed in thymus and 106 other cell types or tissues"/>
</dbReference>
<feature type="compositionally biased region" description="Low complexity" evidence="4">
    <location>
        <begin position="169"/>
        <end position="180"/>
    </location>
</feature>
<feature type="compositionally biased region" description="Pro residues" evidence="4">
    <location>
        <begin position="181"/>
        <end position="206"/>
    </location>
</feature>
<dbReference type="VEuPathDB" id="HostDB:ENSBTAG00000009293"/>
<feature type="domain" description="WH1" evidence="5">
    <location>
        <begin position="1"/>
        <end position="112"/>
    </location>
</feature>
<gene>
    <name evidence="6 8" type="primary">EVL</name>
</gene>
<feature type="compositionally biased region" description="Basic and acidic residues" evidence="4">
    <location>
        <begin position="135"/>
        <end position="157"/>
    </location>
</feature>
<reference evidence="6" key="2">
    <citation type="submission" date="2025-08" db="UniProtKB">
        <authorList>
            <consortium name="Ensembl"/>
        </authorList>
    </citation>
    <scope>IDENTIFICATION</scope>
    <source>
        <strain evidence="6">Hereford</strain>
    </source>
</reference>
<dbReference type="GO" id="GO:0001725">
    <property type="term" value="C:stress fiber"/>
    <property type="evidence" value="ECO:0007669"/>
    <property type="project" value="UniProtKB-SubCell"/>
</dbReference>